<name>A0AAD2K6L6_9AGAR</name>
<evidence type="ECO:0000256" key="1">
    <source>
        <dbReference type="SAM" id="MobiDB-lite"/>
    </source>
</evidence>
<dbReference type="InterPro" id="IPR036249">
    <property type="entry name" value="Thioredoxin-like_sf"/>
</dbReference>
<proteinExistence type="predicted"/>
<dbReference type="PANTHER" id="PTHR28630">
    <property type="match status" value="1"/>
</dbReference>
<evidence type="ECO:0008006" key="4">
    <source>
        <dbReference type="Google" id="ProtNLM"/>
    </source>
</evidence>
<dbReference type="SUPFAM" id="SSF52833">
    <property type="entry name" value="Thioredoxin-like"/>
    <property type="match status" value="1"/>
</dbReference>
<comment type="caution">
    <text evidence="2">The sequence shown here is derived from an EMBL/GenBank/DDBJ whole genome shotgun (WGS) entry which is preliminary data.</text>
</comment>
<dbReference type="EMBL" id="CAVNYO010000444">
    <property type="protein sequence ID" value="CAK5281622.1"/>
    <property type="molecule type" value="Genomic_DNA"/>
</dbReference>
<evidence type="ECO:0000313" key="3">
    <source>
        <dbReference type="Proteomes" id="UP001295794"/>
    </source>
</evidence>
<sequence>MDTLTCASESALSVTPYRFSLLKRKPAPSESSLTETDSTLPDRNSSLWALDHPFSDDKTNTCWRSLIDDPESVPEAQPAPAYSSRPRAHTVHDRPFSRVIRVPPPFFDDTLLDLEEKSVRASMSNPEIVMLKKDDAPPDEPLSPNPLSRHVGSVVVPPLKPTKKGAGVKGSKRRRSVSIAAISSPLPIASTTSRPPVPPMVLTNTSTFTLSAFPPPPQTIPSIHPVSLDDVPSAAVPDIDTSLRPIPPTPAQSYLLEVDQSSHVVSASPVSPAVKPSPIVLQKGALNKAYFDFGEPPDYSEFSETRLPSDDQLQQAAFLPVISESGVRISFGRLFREQKTIVCFIRHFWCPLCQDYMFSISRNVSPKVLDDAGVDLVIVSNGSFEMIKAYRKIFKTPFEVYTDPTHEVYNALGMTLQTMEKGPKGNYIRHGLLGGIGMVVANAVKSGMPVWKAGGEISQLGGEFVLGPGITCSWAHRMRYTRDHIPILQVIAEAGVDMYTPLRRIESSTGGSFLGLSAREESKWMERRRKLLRNLKKDKMARRGGPQYIDTASTTTGTCSNRSSVVPTVTECSWTPATEHGINVGLSQYDIQIIREVEEEDVASEQGPSSGLKLSPPTEEESYGAETYTNSFVEDASVLDQVDAESSVTDLASITDAVHVSFEQARITASPCRSSKLDQTGMSSHRTSASSIGSGFDVVASHHDVYFTKTPANFLSPSYSESSLESF</sequence>
<dbReference type="CDD" id="cd02970">
    <property type="entry name" value="PRX_like2"/>
    <property type="match status" value="1"/>
</dbReference>
<feature type="region of interest" description="Disordered" evidence="1">
    <location>
        <begin position="599"/>
        <end position="625"/>
    </location>
</feature>
<dbReference type="Proteomes" id="UP001295794">
    <property type="component" value="Unassembled WGS sequence"/>
</dbReference>
<gene>
    <name evidence="2" type="ORF">MYCIT1_LOCUS32836</name>
</gene>
<feature type="compositionally biased region" description="Low complexity" evidence="1">
    <location>
        <begin position="28"/>
        <end position="42"/>
    </location>
</feature>
<protein>
    <recommendedName>
        <fullName evidence="4">AhpC/TSA antioxidant enzyme-domain-containing protein</fullName>
    </recommendedName>
</protein>
<accession>A0AAD2K6L6</accession>
<reference evidence="2" key="1">
    <citation type="submission" date="2023-11" db="EMBL/GenBank/DDBJ databases">
        <authorList>
            <person name="De Vega J J."/>
            <person name="De Vega J J."/>
        </authorList>
    </citation>
    <scope>NUCLEOTIDE SEQUENCE</scope>
</reference>
<feature type="region of interest" description="Disordered" evidence="1">
    <location>
        <begin position="134"/>
        <end position="175"/>
    </location>
</feature>
<organism evidence="2 3">
    <name type="scientific">Mycena citricolor</name>
    <dbReference type="NCBI Taxonomy" id="2018698"/>
    <lineage>
        <taxon>Eukaryota</taxon>
        <taxon>Fungi</taxon>
        <taxon>Dikarya</taxon>
        <taxon>Basidiomycota</taxon>
        <taxon>Agaricomycotina</taxon>
        <taxon>Agaricomycetes</taxon>
        <taxon>Agaricomycetidae</taxon>
        <taxon>Agaricales</taxon>
        <taxon>Marasmiineae</taxon>
        <taxon>Mycenaceae</taxon>
        <taxon>Mycena</taxon>
    </lineage>
</organism>
<feature type="region of interest" description="Disordered" evidence="1">
    <location>
        <begin position="25"/>
        <end position="45"/>
    </location>
</feature>
<evidence type="ECO:0000313" key="2">
    <source>
        <dbReference type="EMBL" id="CAK5281622.1"/>
    </source>
</evidence>
<keyword evidence="3" id="KW-1185">Reference proteome</keyword>
<dbReference type="InterPro" id="IPR032801">
    <property type="entry name" value="PXL2A/B/C"/>
</dbReference>
<feature type="region of interest" description="Disordered" evidence="1">
    <location>
        <begin position="70"/>
        <end position="89"/>
    </location>
</feature>
<dbReference type="AlphaFoldDB" id="A0AAD2K6L6"/>
<dbReference type="PANTHER" id="PTHR28630:SF3">
    <property type="entry name" value="PEROXIREDOXIN-LIKE 2C"/>
    <property type="match status" value="1"/>
</dbReference>
<dbReference type="Pfam" id="PF13911">
    <property type="entry name" value="AhpC-TSA_2"/>
    <property type="match status" value="1"/>
</dbReference>
<dbReference type="Gene3D" id="3.40.30.10">
    <property type="entry name" value="Glutaredoxin"/>
    <property type="match status" value="1"/>
</dbReference>